<proteinExistence type="inferred from homology"/>
<keyword evidence="2" id="KW-0479">Metal-binding</keyword>
<reference evidence="6" key="1">
    <citation type="submission" date="2021-04" db="EMBL/GenBank/DDBJ databases">
        <title>Genome based classification of Actinospica acidithermotolerans sp. nov., an actinobacterium isolated from an Indonesian hot spring.</title>
        <authorList>
            <person name="Kusuma A.B."/>
            <person name="Putra K.E."/>
            <person name="Nafisah S."/>
            <person name="Loh J."/>
            <person name="Nouioui I."/>
            <person name="Goodfellow M."/>
        </authorList>
    </citation>
    <scope>NUCLEOTIDE SEQUENCE</scope>
    <source>
        <strain evidence="6">MGRD01-02</strain>
    </source>
</reference>
<dbReference type="PIRSF" id="PIRSF006232">
    <property type="entry name" value="Pirin"/>
    <property type="match status" value="1"/>
</dbReference>
<dbReference type="PANTHER" id="PTHR13903">
    <property type="entry name" value="PIRIN-RELATED"/>
    <property type="match status" value="1"/>
</dbReference>
<dbReference type="Pfam" id="PF02678">
    <property type="entry name" value="Pirin"/>
    <property type="match status" value="1"/>
</dbReference>
<dbReference type="SUPFAM" id="SSF51182">
    <property type="entry name" value="RmlC-like cupins"/>
    <property type="match status" value="1"/>
</dbReference>
<feature type="domain" description="Pirin C-terminal" evidence="5">
    <location>
        <begin position="196"/>
        <end position="293"/>
    </location>
</feature>
<dbReference type="EMBL" id="JAGSOH010000038">
    <property type="protein sequence ID" value="MBR7827599.1"/>
    <property type="molecule type" value="Genomic_DNA"/>
</dbReference>
<evidence type="ECO:0000256" key="3">
    <source>
        <dbReference type="RuleBase" id="RU003457"/>
    </source>
</evidence>
<feature type="domain" description="Pirin N-terminal" evidence="4">
    <location>
        <begin position="40"/>
        <end position="141"/>
    </location>
</feature>
<comment type="similarity">
    <text evidence="1 3">Belongs to the pirin family.</text>
</comment>
<feature type="binding site" evidence="2">
    <location>
        <position position="122"/>
    </location>
    <ligand>
        <name>Fe cation</name>
        <dbReference type="ChEBI" id="CHEBI:24875"/>
    </ligand>
</feature>
<evidence type="ECO:0000313" key="6">
    <source>
        <dbReference type="EMBL" id="MBR7827599.1"/>
    </source>
</evidence>
<name>A0A941EH85_9ACTN</name>
<evidence type="ECO:0000259" key="5">
    <source>
        <dbReference type="Pfam" id="PF05726"/>
    </source>
</evidence>
<gene>
    <name evidence="6" type="ORF">KDK95_14875</name>
</gene>
<dbReference type="Pfam" id="PF05726">
    <property type="entry name" value="Pirin_C"/>
    <property type="match status" value="1"/>
</dbReference>
<dbReference type="InterPro" id="IPR008778">
    <property type="entry name" value="Pirin_C_dom"/>
</dbReference>
<dbReference type="CDD" id="cd02247">
    <property type="entry name" value="cupin_pirin_C"/>
    <property type="match status" value="1"/>
</dbReference>
<keyword evidence="2" id="KW-0408">Iron</keyword>
<dbReference type="InterPro" id="IPR003829">
    <property type="entry name" value="Pirin_N_dom"/>
</dbReference>
<keyword evidence="7" id="KW-1185">Reference proteome</keyword>
<dbReference type="InterPro" id="IPR011051">
    <property type="entry name" value="RmlC_Cupin_sf"/>
</dbReference>
<dbReference type="GO" id="GO:0046872">
    <property type="term" value="F:metal ion binding"/>
    <property type="evidence" value="ECO:0007669"/>
    <property type="project" value="UniProtKB-KW"/>
</dbReference>
<feature type="binding site" evidence="2">
    <location>
        <position position="80"/>
    </location>
    <ligand>
        <name>Fe cation</name>
        <dbReference type="ChEBI" id="CHEBI:24875"/>
    </ligand>
</feature>
<feature type="binding site" evidence="2">
    <location>
        <position position="78"/>
    </location>
    <ligand>
        <name>Fe cation</name>
        <dbReference type="ChEBI" id="CHEBI:24875"/>
    </ligand>
</feature>
<evidence type="ECO:0000256" key="2">
    <source>
        <dbReference type="PIRSR" id="PIRSR006232-1"/>
    </source>
</evidence>
<comment type="caution">
    <text evidence="6">The sequence shown here is derived from an EMBL/GenBank/DDBJ whole genome shotgun (WGS) entry which is preliminary data.</text>
</comment>
<comment type="cofactor">
    <cofactor evidence="2">
        <name>Fe cation</name>
        <dbReference type="ChEBI" id="CHEBI:24875"/>
    </cofactor>
    <text evidence="2">Binds 1 Fe cation per subunit.</text>
</comment>
<dbReference type="Proteomes" id="UP000676325">
    <property type="component" value="Unassembled WGS sequence"/>
</dbReference>
<evidence type="ECO:0000259" key="4">
    <source>
        <dbReference type="Pfam" id="PF02678"/>
    </source>
</evidence>
<dbReference type="RefSeq" id="WP_212518741.1">
    <property type="nucleotide sequence ID" value="NZ_JAGSOH010000038.1"/>
</dbReference>
<dbReference type="InterPro" id="IPR014710">
    <property type="entry name" value="RmlC-like_jellyroll"/>
</dbReference>
<feature type="binding site" evidence="2">
    <location>
        <position position="124"/>
    </location>
    <ligand>
        <name>Fe cation</name>
        <dbReference type="ChEBI" id="CHEBI:24875"/>
    </ligand>
</feature>
<protein>
    <submittedName>
        <fullName evidence="6">Pirin family protein</fullName>
    </submittedName>
</protein>
<dbReference type="AlphaFoldDB" id="A0A941EH85"/>
<dbReference type="Gene3D" id="2.60.120.10">
    <property type="entry name" value="Jelly Rolls"/>
    <property type="match status" value="1"/>
</dbReference>
<evidence type="ECO:0000313" key="7">
    <source>
        <dbReference type="Proteomes" id="UP000676325"/>
    </source>
</evidence>
<organism evidence="6 7">
    <name type="scientific">Actinospica acidithermotolerans</name>
    <dbReference type="NCBI Taxonomy" id="2828514"/>
    <lineage>
        <taxon>Bacteria</taxon>
        <taxon>Bacillati</taxon>
        <taxon>Actinomycetota</taxon>
        <taxon>Actinomycetes</taxon>
        <taxon>Catenulisporales</taxon>
        <taxon>Actinospicaceae</taxon>
        <taxon>Actinospica</taxon>
    </lineage>
</organism>
<sequence length="325" mass="34963">MSNLDQAPAVTVRGGLQRVSAAPVHEVLTARTVQLGENTQVRRLLPNIRRRMVGAWCFVDHYGPDDIADGSGMQVAPHPHTGLQTLSWLHEGEVLHRDSVGSVATIRPYELGLMTAGHGIAHSEQSPVEHPRLLHGAQLWIALPNAARETAPAFQHHTADELPLASTMGGLSARLMIGRFDGAVSPGTAHSPLVGLDVELRAGAIGALPLVADFEYAALAMSGGVEVDGVPIEPGTMLYLGCGRRELMLRSDAGGSVMILGGEPFEEEIVMWWNFIGRTAEEVAAYREAWQAADRRFGEVVGYEGDRLAAPPLPEVPLKPRGRVR</sequence>
<dbReference type="PANTHER" id="PTHR13903:SF8">
    <property type="entry name" value="PIRIN"/>
    <property type="match status" value="1"/>
</dbReference>
<accession>A0A941EH85</accession>
<dbReference type="InterPro" id="IPR012093">
    <property type="entry name" value="Pirin"/>
</dbReference>
<evidence type="ECO:0000256" key="1">
    <source>
        <dbReference type="ARBA" id="ARBA00008416"/>
    </source>
</evidence>